<evidence type="ECO:0000256" key="9">
    <source>
        <dbReference type="ARBA" id="ARBA00022806"/>
    </source>
</evidence>
<evidence type="ECO:0000256" key="6">
    <source>
        <dbReference type="ARBA" id="ARBA00022723"/>
    </source>
</evidence>
<organism evidence="20 21">
    <name type="scientific">Biomphalaria pfeifferi</name>
    <name type="common">Bloodfluke planorb</name>
    <name type="synonym">Freshwater snail</name>
    <dbReference type="NCBI Taxonomy" id="112525"/>
    <lineage>
        <taxon>Eukaryota</taxon>
        <taxon>Metazoa</taxon>
        <taxon>Spiralia</taxon>
        <taxon>Lophotrochozoa</taxon>
        <taxon>Mollusca</taxon>
        <taxon>Gastropoda</taxon>
        <taxon>Heterobranchia</taxon>
        <taxon>Euthyneura</taxon>
        <taxon>Panpulmonata</taxon>
        <taxon>Hygrophila</taxon>
        <taxon>Lymnaeoidea</taxon>
        <taxon>Planorbidae</taxon>
        <taxon>Biomphalaria</taxon>
    </lineage>
</organism>
<evidence type="ECO:0000256" key="4">
    <source>
        <dbReference type="ARBA" id="ARBA00022490"/>
    </source>
</evidence>
<dbReference type="Pfam" id="PF11648">
    <property type="entry name" value="RIG-I_C-RD"/>
    <property type="match status" value="1"/>
</dbReference>
<evidence type="ECO:0000256" key="12">
    <source>
        <dbReference type="ARBA" id="ARBA00022859"/>
    </source>
</evidence>
<evidence type="ECO:0000259" key="19">
    <source>
        <dbReference type="PROSITE" id="PS51789"/>
    </source>
</evidence>
<dbReference type="Pfam" id="PF00270">
    <property type="entry name" value="DEAD"/>
    <property type="match status" value="1"/>
</dbReference>
<dbReference type="GO" id="GO:0003723">
    <property type="term" value="F:RNA binding"/>
    <property type="evidence" value="ECO:0007669"/>
    <property type="project" value="UniProtKB-KW"/>
</dbReference>
<protein>
    <recommendedName>
        <fullName evidence="3">RNA helicase</fullName>
        <ecNumber evidence="3">3.6.4.13</ecNumber>
    </recommendedName>
</protein>
<evidence type="ECO:0000259" key="18">
    <source>
        <dbReference type="PROSITE" id="PS51194"/>
    </source>
</evidence>
<dbReference type="PANTHER" id="PTHR14074:SF16">
    <property type="entry name" value="ANTIVIRAL INNATE IMMUNE RESPONSE RECEPTOR RIG-I"/>
    <property type="match status" value="1"/>
</dbReference>
<keyword evidence="12" id="KW-0391">Immunity</keyword>
<keyword evidence="7" id="KW-0547">Nucleotide-binding</keyword>
<feature type="region of interest" description="Disordered" evidence="16">
    <location>
        <begin position="268"/>
        <end position="311"/>
    </location>
</feature>
<dbReference type="GO" id="GO:0003724">
    <property type="term" value="F:RNA helicase activity"/>
    <property type="evidence" value="ECO:0007669"/>
    <property type="project" value="UniProtKB-EC"/>
</dbReference>
<reference evidence="20" key="1">
    <citation type="journal article" date="2023" name="PLoS Negl. Trop. Dis.">
        <title>A genome sequence for Biomphalaria pfeifferi, the major vector snail for the human-infecting parasite Schistosoma mansoni.</title>
        <authorList>
            <person name="Bu L."/>
            <person name="Lu L."/>
            <person name="Laidemitt M.R."/>
            <person name="Zhang S.M."/>
            <person name="Mutuku M."/>
            <person name="Mkoji G."/>
            <person name="Steinauer M."/>
            <person name="Loker E.S."/>
        </authorList>
    </citation>
    <scope>NUCLEOTIDE SEQUENCE</scope>
    <source>
        <strain evidence="20">KasaAsao</strain>
    </source>
</reference>
<evidence type="ECO:0000256" key="1">
    <source>
        <dbReference type="ARBA" id="ARBA00004496"/>
    </source>
</evidence>
<feature type="compositionally biased region" description="Basic and acidic residues" evidence="16">
    <location>
        <begin position="275"/>
        <end position="304"/>
    </location>
</feature>
<proteinExistence type="inferred from homology"/>
<dbReference type="InterPro" id="IPR014001">
    <property type="entry name" value="Helicase_ATP-bd"/>
</dbReference>
<sequence>MGELGQIIHSLGDTFITYLKPEAFINWFTSLHSGVPCDKLENVLKLIGEDETALNEFTRILSSVTTNEELQHNVLLEAYKDTRFEGFYLKYIPFIINGRLTAGLNLDDYNHIAKMLHKEKLILDKNLKICCIQQSESDFKRELFKSIKRKKPHWPFVFIEIIKQKRTDIFKQCRLEIENILNEDRVEENLYGDYNMPESASYISYSSNSTSLDSDDFSLSSNFDYDLDESSNISEESFHINASSQLKASVNFEQIINSGALSEDAITQETQQKVPDWKLKEESQFSDEDRSNSDDSDSSDRDDSAQETLPLNLRGYQEELAEKALESYNTIICAPTGSGKTKVAMHIILSHLQTNNDKRKKKVVFLAKTVPLVIQQYSCIKKHLPEPFQSRFLIGGGEDSTNLHLILPDIDIVVMTPKILENHLKKKHVFLHQFTMLIFDECHHTCRGEPYNNLMLKYIKIKHSTGVFKSLPQVIGLTASIGIGKADTDKLAVKSIMEICGNLDAVHVAIVQKEKSKEELEKLVPTPHEMLFRLIDHDLDVFVLQVISFFFDLEMKLSEYCKKAGSKWLDKHMEKLNSTLKRSSQLYGQWAVTIRNIAKLLPRTHNEEKHLIVRYIIVIAEFLIAYNNALEVHSLIHLKNAMQYLEKRLEKYKKNEKPTSVEKHCLKSFDSLKSMVRNQPYEENLNLINLKKALVDCMTEESRGIIFVRTRALAYALKKWLNEQKELHAYKAMVFTGSSAPPDKGGMSRITQKNIIEKFKKGDIRLLVATSVAEEGLDIPECNVVIKYNHIGNEVTTIQIRGRCRKAGGVSILLATNTIYDKEILNQKKTELMKLAIELVALKDVVTMHEKNLEYQKSILAEELKKKETKNQKREVKTKHFEMTCHLCGKLRISSDMIRTINRSHRVIIDRDIWNVVKIRGTDGTKTFGNAQKIGAVHCMSDPENETFCFNKLGSLMIYHGACFVALGIENFSVEAEDKIAFFQKWKAMPYFIQELSEEDLKQYCHAKKIDTDNDETEEDSVVNDKIQGEKPQWEVDLNIEK</sequence>
<gene>
    <name evidence="20" type="ORF">Bpfe_010400</name>
</gene>
<dbReference type="GO" id="GO:0016787">
    <property type="term" value="F:hydrolase activity"/>
    <property type="evidence" value="ECO:0007669"/>
    <property type="project" value="UniProtKB-KW"/>
</dbReference>
<dbReference type="InterPro" id="IPR027417">
    <property type="entry name" value="P-loop_NTPase"/>
</dbReference>
<dbReference type="GO" id="GO:0046872">
    <property type="term" value="F:metal ion binding"/>
    <property type="evidence" value="ECO:0007669"/>
    <property type="project" value="UniProtKB-KW"/>
</dbReference>
<evidence type="ECO:0000256" key="5">
    <source>
        <dbReference type="ARBA" id="ARBA00022588"/>
    </source>
</evidence>
<dbReference type="PANTHER" id="PTHR14074">
    <property type="entry name" value="HELICASE WITH DEATH DOMAIN-RELATED"/>
    <property type="match status" value="1"/>
</dbReference>
<dbReference type="InterPro" id="IPR038557">
    <property type="entry name" value="RLR_C_sf"/>
</dbReference>
<dbReference type="Gene3D" id="1.20.1320.30">
    <property type="match status" value="1"/>
</dbReference>
<dbReference type="InterPro" id="IPR001650">
    <property type="entry name" value="Helicase_C-like"/>
</dbReference>
<evidence type="ECO:0000256" key="7">
    <source>
        <dbReference type="ARBA" id="ARBA00022741"/>
    </source>
</evidence>
<feature type="domain" description="Helicase C-terminal" evidence="18">
    <location>
        <begin position="689"/>
        <end position="854"/>
    </location>
</feature>
<evidence type="ECO:0000256" key="10">
    <source>
        <dbReference type="ARBA" id="ARBA00022833"/>
    </source>
</evidence>
<keyword evidence="6" id="KW-0479">Metal-binding</keyword>
<comment type="catalytic activity">
    <reaction evidence="15">
        <text>ATP + H2O = ADP + phosphate + H(+)</text>
        <dbReference type="Rhea" id="RHEA:13065"/>
        <dbReference type="ChEBI" id="CHEBI:15377"/>
        <dbReference type="ChEBI" id="CHEBI:15378"/>
        <dbReference type="ChEBI" id="CHEBI:30616"/>
        <dbReference type="ChEBI" id="CHEBI:43474"/>
        <dbReference type="ChEBI" id="CHEBI:456216"/>
        <dbReference type="EC" id="3.6.4.13"/>
    </reaction>
    <physiologicalReaction direction="left-to-right" evidence="15">
        <dbReference type="Rhea" id="RHEA:13066"/>
    </physiologicalReaction>
</comment>
<dbReference type="Pfam" id="PF18119">
    <property type="entry name" value="RIG-I_C"/>
    <property type="match status" value="1"/>
</dbReference>
<keyword evidence="13" id="KW-0694">RNA-binding</keyword>
<dbReference type="GO" id="GO:0051607">
    <property type="term" value="P:defense response to virus"/>
    <property type="evidence" value="ECO:0007669"/>
    <property type="project" value="UniProtKB-KW"/>
</dbReference>
<dbReference type="EC" id="3.6.4.13" evidence="3"/>
<evidence type="ECO:0000259" key="17">
    <source>
        <dbReference type="PROSITE" id="PS51192"/>
    </source>
</evidence>
<evidence type="ECO:0000313" key="21">
    <source>
        <dbReference type="Proteomes" id="UP001233172"/>
    </source>
</evidence>
<keyword evidence="21" id="KW-1185">Reference proteome</keyword>
<comment type="similarity">
    <text evidence="2">Belongs to the helicase family. RLR subfamily.</text>
</comment>
<reference evidence="20" key="2">
    <citation type="submission" date="2023-04" db="EMBL/GenBank/DDBJ databases">
        <authorList>
            <person name="Bu L."/>
            <person name="Lu L."/>
            <person name="Laidemitt M.R."/>
            <person name="Zhang S.M."/>
            <person name="Mutuku M."/>
            <person name="Mkoji G."/>
            <person name="Steinauer M."/>
            <person name="Loker E.S."/>
        </authorList>
    </citation>
    <scope>NUCLEOTIDE SEQUENCE</scope>
    <source>
        <strain evidence="20">KasaAsao</strain>
        <tissue evidence="20">Whole Snail</tissue>
    </source>
</reference>
<keyword evidence="9 20" id="KW-0347">Helicase</keyword>
<evidence type="ECO:0000256" key="11">
    <source>
        <dbReference type="ARBA" id="ARBA00022840"/>
    </source>
</evidence>
<name>A0AAD8FDV0_BIOPF</name>
<keyword evidence="4" id="KW-0963">Cytoplasm</keyword>
<feature type="domain" description="Helicase ATP-binding" evidence="17">
    <location>
        <begin position="321"/>
        <end position="499"/>
    </location>
</feature>
<keyword evidence="14" id="KW-0051">Antiviral defense</keyword>
<dbReference type="Gene3D" id="3.40.50.300">
    <property type="entry name" value="P-loop containing nucleotide triphosphate hydrolases"/>
    <property type="match status" value="2"/>
</dbReference>
<dbReference type="PROSITE" id="PS51789">
    <property type="entry name" value="RLR_CTR"/>
    <property type="match status" value="1"/>
</dbReference>
<comment type="subcellular location">
    <subcellularLocation>
        <location evidence="1">Cytoplasm</location>
    </subcellularLocation>
</comment>
<dbReference type="InterPro" id="IPR011545">
    <property type="entry name" value="DEAD/DEAH_box_helicase_dom"/>
</dbReference>
<comment type="caution">
    <text evidence="20">The sequence shown here is derived from an EMBL/GenBank/DDBJ whole genome shotgun (WGS) entry which is preliminary data.</text>
</comment>
<dbReference type="EMBL" id="JASAOG010000037">
    <property type="protein sequence ID" value="KAK0060213.1"/>
    <property type="molecule type" value="Genomic_DNA"/>
</dbReference>
<keyword evidence="8" id="KW-0378">Hydrolase</keyword>
<dbReference type="AlphaFoldDB" id="A0AAD8FDV0"/>
<evidence type="ECO:0000256" key="16">
    <source>
        <dbReference type="SAM" id="MobiDB-lite"/>
    </source>
</evidence>
<dbReference type="InterPro" id="IPR021673">
    <property type="entry name" value="RLR_CTR"/>
</dbReference>
<dbReference type="Gene3D" id="2.170.150.30">
    <property type="entry name" value="RIG-I-like receptor, C-terminal regulatory domain"/>
    <property type="match status" value="1"/>
</dbReference>
<dbReference type="GO" id="GO:0005737">
    <property type="term" value="C:cytoplasm"/>
    <property type="evidence" value="ECO:0007669"/>
    <property type="project" value="UniProtKB-SubCell"/>
</dbReference>
<accession>A0AAD8FDV0</accession>
<evidence type="ECO:0000256" key="15">
    <source>
        <dbReference type="ARBA" id="ARBA00049390"/>
    </source>
</evidence>
<evidence type="ECO:0000256" key="8">
    <source>
        <dbReference type="ARBA" id="ARBA00022801"/>
    </source>
</evidence>
<evidence type="ECO:0000256" key="3">
    <source>
        <dbReference type="ARBA" id="ARBA00012552"/>
    </source>
</evidence>
<dbReference type="Proteomes" id="UP001233172">
    <property type="component" value="Unassembled WGS sequence"/>
</dbReference>
<evidence type="ECO:0000256" key="14">
    <source>
        <dbReference type="ARBA" id="ARBA00023118"/>
    </source>
</evidence>
<dbReference type="GO" id="GO:0005524">
    <property type="term" value="F:ATP binding"/>
    <property type="evidence" value="ECO:0007669"/>
    <property type="project" value="UniProtKB-KW"/>
</dbReference>
<dbReference type="Pfam" id="PF00271">
    <property type="entry name" value="Helicase_C"/>
    <property type="match status" value="1"/>
</dbReference>
<dbReference type="SUPFAM" id="SSF52540">
    <property type="entry name" value="P-loop containing nucleoside triphosphate hydrolases"/>
    <property type="match status" value="1"/>
</dbReference>
<evidence type="ECO:0000313" key="20">
    <source>
        <dbReference type="EMBL" id="KAK0060213.1"/>
    </source>
</evidence>
<dbReference type="InterPro" id="IPR041204">
    <property type="entry name" value="RIG-I-like_C"/>
</dbReference>
<dbReference type="PROSITE" id="PS51194">
    <property type="entry name" value="HELICASE_CTER"/>
    <property type="match status" value="1"/>
</dbReference>
<feature type="domain" description="RLR CTR" evidence="19">
    <location>
        <begin position="871"/>
        <end position="1003"/>
    </location>
</feature>
<dbReference type="SMART" id="SM00487">
    <property type="entry name" value="DEXDc"/>
    <property type="match status" value="1"/>
</dbReference>
<keyword evidence="10" id="KW-0862">Zinc</keyword>
<dbReference type="SMART" id="SM00490">
    <property type="entry name" value="HELICc"/>
    <property type="match status" value="1"/>
</dbReference>
<dbReference type="GO" id="GO:0045087">
    <property type="term" value="P:innate immune response"/>
    <property type="evidence" value="ECO:0007669"/>
    <property type="project" value="UniProtKB-KW"/>
</dbReference>
<dbReference type="PROSITE" id="PS51192">
    <property type="entry name" value="HELICASE_ATP_BIND_1"/>
    <property type="match status" value="1"/>
</dbReference>
<keyword evidence="11" id="KW-0067">ATP-binding</keyword>
<evidence type="ECO:0000256" key="2">
    <source>
        <dbReference type="ARBA" id="ARBA00006866"/>
    </source>
</evidence>
<dbReference type="InterPro" id="IPR051363">
    <property type="entry name" value="RLR_Helicase"/>
</dbReference>
<evidence type="ECO:0000256" key="13">
    <source>
        <dbReference type="ARBA" id="ARBA00022884"/>
    </source>
</evidence>
<keyword evidence="5" id="KW-0399">Innate immunity</keyword>